<dbReference type="Pfam" id="PF04972">
    <property type="entry name" value="BON"/>
    <property type="match status" value="4"/>
</dbReference>
<keyword evidence="1" id="KW-0732">Signal</keyword>
<gene>
    <name evidence="3" type="ORF">DI536_30820</name>
</gene>
<feature type="domain" description="BON" evidence="2">
    <location>
        <begin position="41"/>
        <end position="109"/>
    </location>
</feature>
<dbReference type="InterPro" id="IPR014004">
    <property type="entry name" value="Transpt-assoc_nodulatn_dom_bac"/>
</dbReference>
<dbReference type="PANTHER" id="PTHR34606">
    <property type="entry name" value="BON DOMAIN-CONTAINING PROTEIN"/>
    <property type="match status" value="1"/>
</dbReference>
<feature type="domain" description="BON" evidence="2">
    <location>
        <begin position="217"/>
        <end position="285"/>
    </location>
</feature>
<organism evidence="3 4">
    <name type="scientific">Archangium gephyra</name>
    <dbReference type="NCBI Taxonomy" id="48"/>
    <lineage>
        <taxon>Bacteria</taxon>
        <taxon>Pseudomonadati</taxon>
        <taxon>Myxococcota</taxon>
        <taxon>Myxococcia</taxon>
        <taxon>Myxococcales</taxon>
        <taxon>Cystobacterineae</taxon>
        <taxon>Archangiaceae</taxon>
        <taxon>Archangium</taxon>
    </lineage>
</organism>
<feature type="chain" id="PRO_5015970050" description="BON domain-containing protein" evidence="1">
    <location>
        <begin position="35"/>
        <end position="360"/>
    </location>
</feature>
<name>A0A2W5V7E4_9BACT</name>
<sequence>MGADVVHPFQESPMHFLRRASLVGAVAFSLSSFAAPANSTPDGFVTSKAKLALWTTAGLRSTDVHVDTTNGVVTLHGKVPSADQRALAEKTAAGIEGARSVKNLLQVVPASDEKAVARSDKEINDAAGTALKNDAALKDSKISIKSVDKGVVLLTGSANSYGDHLHAIAVVDRVPGVRRIATEVTTPKDYVADERVTFLATDAKADAKKTETRNGANDSRITMAVKLRLLTASQVPSTEISVDTEDAVVTLFGIVPTADVKNAAAQEAAKVDGVKRVDNQLEVVASANKKIVEAKDDAIKKDLEAAFKDRPEQKNVTTDVKNGTVRLSGKVPSGWARIDTLRVARSVAGVRGIDDQLKVE</sequence>
<proteinExistence type="predicted"/>
<dbReference type="PANTHER" id="PTHR34606:SF15">
    <property type="entry name" value="BON DOMAIN-CONTAINING PROTEIN"/>
    <property type="match status" value="1"/>
</dbReference>
<evidence type="ECO:0000256" key="1">
    <source>
        <dbReference type="SAM" id="SignalP"/>
    </source>
</evidence>
<comment type="caution">
    <text evidence="3">The sequence shown here is derived from an EMBL/GenBank/DDBJ whole genome shotgun (WGS) entry which is preliminary data.</text>
</comment>
<accession>A0A2W5V7E4</accession>
<evidence type="ECO:0000313" key="3">
    <source>
        <dbReference type="EMBL" id="PZR06021.1"/>
    </source>
</evidence>
<dbReference type="Proteomes" id="UP000249061">
    <property type="component" value="Unassembled WGS sequence"/>
</dbReference>
<protein>
    <recommendedName>
        <fullName evidence="2">BON domain-containing protein</fullName>
    </recommendedName>
</protein>
<dbReference type="EMBL" id="QFQP01000040">
    <property type="protein sequence ID" value="PZR06021.1"/>
    <property type="molecule type" value="Genomic_DNA"/>
</dbReference>
<dbReference type="SMART" id="SM00749">
    <property type="entry name" value="BON"/>
    <property type="match status" value="4"/>
</dbReference>
<evidence type="ECO:0000259" key="2">
    <source>
        <dbReference type="PROSITE" id="PS50914"/>
    </source>
</evidence>
<reference evidence="3 4" key="1">
    <citation type="submission" date="2017-08" db="EMBL/GenBank/DDBJ databases">
        <title>Infants hospitalized years apart are colonized by the same room-sourced microbial strains.</title>
        <authorList>
            <person name="Brooks B."/>
            <person name="Olm M.R."/>
            <person name="Firek B.A."/>
            <person name="Baker R."/>
            <person name="Thomas B.C."/>
            <person name="Morowitz M.J."/>
            <person name="Banfield J.F."/>
        </authorList>
    </citation>
    <scope>NUCLEOTIDE SEQUENCE [LARGE SCALE GENOMIC DNA]</scope>
    <source>
        <strain evidence="3">S2_003_000_R2_14</strain>
    </source>
</reference>
<dbReference type="InterPro" id="IPR007055">
    <property type="entry name" value="BON_dom"/>
</dbReference>
<dbReference type="AlphaFoldDB" id="A0A2W5V7E4"/>
<dbReference type="Gene3D" id="3.30.1340.30">
    <property type="match status" value="4"/>
</dbReference>
<dbReference type="PROSITE" id="PS50914">
    <property type="entry name" value="BON"/>
    <property type="match status" value="4"/>
</dbReference>
<feature type="domain" description="BON" evidence="2">
    <location>
        <begin position="295"/>
        <end position="360"/>
    </location>
</feature>
<feature type="signal peptide" evidence="1">
    <location>
        <begin position="1"/>
        <end position="34"/>
    </location>
</feature>
<feature type="domain" description="BON" evidence="2">
    <location>
        <begin position="119"/>
        <end position="188"/>
    </location>
</feature>
<dbReference type="InterPro" id="IPR051686">
    <property type="entry name" value="Lipoprotein_DolP"/>
</dbReference>
<evidence type="ECO:0000313" key="4">
    <source>
        <dbReference type="Proteomes" id="UP000249061"/>
    </source>
</evidence>